<evidence type="ECO:0000313" key="2">
    <source>
        <dbReference type="Proteomes" id="UP001603857"/>
    </source>
</evidence>
<accession>A0ABD1N0Z0</accession>
<organism evidence="1 2">
    <name type="scientific">Flemingia macrophylla</name>
    <dbReference type="NCBI Taxonomy" id="520843"/>
    <lineage>
        <taxon>Eukaryota</taxon>
        <taxon>Viridiplantae</taxon>
        <taxon>Streptophyta</taxon>
        <taxon>Embryophyta</taxon>
        <taxon>Tracheophyta</taxon>
        <taxon>Spermatophyta</taxon>
        <taxon>Magnoliopsida</taxon>
        <taxon>eudicotyledons</taxon>
        <taxon>Gunneridae</taxon>
        <taxon>Pentapetalae</taxon>
        <taxon>rosids</taxon>
        <taxon>fabids</taxon>
        <taxon>Fabales</taxon>
        <taxon>Fabaceae</taxon>
        <taxon>Papilionoideae</taxon>
        <taxon>50 kb inversion clade</taxon>
        <taxon>NPAAA clade</taxon>
        <taxon>indigoferoid/millettioid clade</taxon>
        <taxon>Phaseoleae</taxon>
        <taxon>Flemingia</taxon>
    </lineage>
</organism>
<evidence type="ECO:0000313" key="1">
    <source>
        <dbReference type="EMBL" id="KAL2341723.1"/>
    </source>
</evidence>
<keyword evidence="2" id="KW-1185">Reference proteome</keyword>
<reference evidence="1 2" key="1">
    <citation type="submission" date="2024-08" db="EMBL/GenBank/DDBJ databases">
        <title>Insights into the chromosomal genome structure of Flemingia macrophylla.</title>
        <authorList>
            <person name="Ding Y."/>
            <person name="Zhao Y."/>
            <person name="Bi W."/>
            <person name="Wu M."/>
            <person name="Zhao G."/>
            <person name="Gong Y."/>
            <person name="Li W."/>
            <person name="Zhang P."/>
        </authorList>
    </citation>
    <scope>NUCLEOTIDE SEQUENCE [LARGE SCALE GENOMIC DNA]</scope>
    <source>
        <strain evidence="1">DYQJB</strain>
        <tissue evidence="1">Leaf</tissue>
    </source>
</reference>
<gene>
    <name evidence="1" type="ORF">Fmac_009663</name>
</gene>
<dbReference type="EMBL" id="JBGMDY010000003">
    <property type="protein sequence ID" value="KAL2341723.1"/>
    <property type="molecule type" value="Genomic_DNA"/>
</dbReference>
<dbReference type="AlphaFoldDB" id="A0ABD1N0Z0"/>
<dbReference type="Proteomes" id="UP001603857">
    <property type="component" value="Unassembled WGS sequence"/>
</dbReference>
<protein>
    <submittedName>
        <fullName evidence="1">Uncharacterized protein</fullName>
    </submittedName>
</protein>
<name>A0ABD1N0Z0_9FABA</name>
<proteinExistence type="predicted"/>
<sequence length="112" mass="12205">MCCVLLSNSANELGLVRREAEGERKLSLLAVVALEGGAGGGAEGAHRLRFLRTRHRNKTQCQGLVQMPARPLATRTRWNSTVALPQRLLHSLAPLFPSHLSSSTSHHHPICP</sequence>
<comment type="caution">
    <text evidence="1">The sequence shown here is derived from an EMBL/GenBank/DDBJ whole genome shotgun (WGS) entry which is preliminary data.</text>
</comment>